<dbReference type="PANTHER" id="PTHR38649:SF1">
    <property type="entry name" value="SPERMATOGENESIS-ASSOCIATED PROTEIN 33"/>
    <property type="match status" value="1"/>
</dbReference>
<name>A0A1A6HFV4_NEOLE</name>
<organism evidence="2 3">
    <name type="scientific">Neotoma lepida</name>
    <name type="common">Desert woodrat</name>
    <dbReference type="NCBI Taxonomy" id="56216"/>
    <lineage>
        <taxon>Eukaryota</taxon>
        <taxon>Metazoa</taxon>
        <taxon>Chordata</taxon>
        <taxon>Craniata</taxon>
        <taxon>Vertebrata</taxon>
        <taxon>Euteleostomi</taxon>
        <taxon>Mammalia</taxon>
        <taxon>Eutheria</taxon>
        <taxon>Euarchontoglires</taxon>
        <taxon>Glires</taxon>
        <taxon>Rodentia</taxon>
        <taxon>Myomorpha</taxon>
        <taxon>Muroidea</taxon>
        <taxon>Cricetidae</taxon>
        <taxon>Neotominae</taxon>
        <taxon>Neotoma</taxon>
    </lineage>
</organism>
<evidence type="ECO:0000313" key="3">
    <source>
        <dbReference type="Proteomes" id="UP000092124"/>
    </source>
</evidence>
<evidence type="ECO:0000256" key="1">
    <source>
        <dbReference type="SAM" id="MobiDB-lite"/>
    </source>
</evidence>
<dbReference type="EMBL" id="LZPO01034768">
    <property type="protein sequence ID" value="OBS77134.1"/>
    <property type="molecule type" value="Genomic_DNA"/>
</dbReference>
<feature type="region of interest" description="Disordered" evidence="1">
    <location>
        <begin position="1"/>
        <end position="67"/>
    </location>
</feature>
<dbReference type="GO" id="GO:0005634">
    <property type="term" value="C:nucleus"/>
    <property type="evidence" value="ECO:0007669"/>
    <property type="project" value="TreeGrafter"/>
</dbReference>
<comment type="caution">
    <text evidence="2">The sequence shown here is derived from an EMBL/GenBank/DDBJ whole genome shotgun (WGS) entry which is preliminary data.</text>
</comment>
<dbReference type="PANTHER" id="PTHR38649">
    <property type="entry name" value="SPERMATOGENESIS-ASSOCIATED PROTEIN 33"/>
    <property type="match status" value="1"/>
</dbReference>
<gene>
    <name evidence="2" type="ORF">A6R68_16437</name>
</gene>
<dbReference type="GO" id="GO:0005737">
    <property type="term" value="C:cytoplasm"/>
    <property type="evidence" value="ECO:0007669"/>
    <property type="project" value="TreeGrafter"/>
</dbReference>
<dbReference type="OrthoDB" id="9838277at2759"/>
<protein>
    <submittedName>
        <fullName evidence="2">Uncharacterized protein</fullName>
    </submittedName>
</protein>
<reference evidence="2 3" key="1">
    <citation type="submission" date="2016-06" db="EMBL/GenBank/DDBJ databases">
        <title>The Draft Genome Sequence and Annotation of the Desert Woodrat Neotoma lepida.</title>
        <authorList>
            <person name="Campbell M."/>
            <person name="Oakeson K.F."/>
            <person name="Yandell M."/>
            <person name="Halpert J.R."/>
            <person name="Dearing D."/>
        </authorList>
    </citation>
    <scope>NUCLEOTIDE SEQUENCE [LARGE SCALE GENOMIC DNA]</scope>
    <source>
        <strain evidence="2">417</strain>
        <tissue evidence="2">Liver</tissue>
    </source>
</reference>
<keyword evidence="3" id="KW-1185">Reference proteome</keyword>
<sequence>MGLSKSKSREKKVEEQKKSPTNIVAKTKEKVMEKEAKQPDKEALNQPADSPLIGAGTAKPSRPTSSE</sequence>
<proteinExistence type="predicted"/>
<dbReference type="STRING" id="56216.A0A1A6HFV4"/>
<feature type="compositionally biased region" description="Basic residues" evidence="1">
    <location>
        <begin position="1"/>
        <end position="10"/>
    </location>
</feature>
<evidence type="ECO:0000313" key="2">
    <source>
        <dbReference type="EMBL" id="OBS77134.1"/>
    </source>
</evidence>
<feature type="compositionally biased region" description="Basic and acidic residues" evidence="1">
    <location>
        <begin position="26"/>
        <end position="43"/>
    </location>
</feature>
<dbReference type="AlphaFoldDB" id="A0A1A6HFV4"/>
<dbReference type="InterPro" id="IPR027930">
    <property type="entry name" value="DUF4609"/>
</dbReference>
<feature type="non-terminal residue" evidence="2">
    <location>
        <position position="67"/>
    </location>
</feature>
<accession>A0A1A6HFV4</accession>
<dbReference type="Proteomes" id="UP000092124">
    <property type="component" value="Unassembled WGS sequence"/>
</dbReference>